<proteinExistence type="inferred from homology"/>
<accession>A0A7N0U255</accession>
<dbReference type="GO" id="GO:0005829">
    <property type="term" value="C:cytosol"/>
    <property type="evidence" value="ECO:0007669"/>
    <property type="project" value="TreeGrafter"/>
</dbReference>
<evidence type="ECO:0000313" key="6">
    <source>
        <dbReference type="Proteomes" id="UP000594263"/>
    </source>
</evidence>
<dbReference type="Pfam" id="PF05701">
    <property type="entry name" value="WEMBL"/>
    <property type="match status" value="1"/>
</dbReference>
<dbReference type="EnsemblPlants" id="Kaladp0050s0287.1.v1.1">
    <property type="protein sequence ID" value="Kaladp0050s0287.1.v1.1"/>
    <property type="gene ID" value="Kaladp0050s0287.v1.1"/>
</dbReference>
<dbReference type="AlphaFoldDB" id="A0A7N0U255"/>
<name>A0A7N0U255_KALFE</name>
<dbReference type="Gramene" id="Kaladp0050s0287.1.v1.1">
    <property type="protein sequence ID" value="Kaladp0050s0287.1.v1.1"/>
    <property type="gene ID" value="Kaladp0050s0287.v1.1"/>
</dbReference>
<keyword evidence="6" id="KW-1185">Reference proteome</keyword>
<feature type="region of interest" description="Disordered" evidence="4">
    <location>
        <begin position="96"/>
        <end position="121"/>
    </location>
</feature>
<keyword evidence="2 3" id="KW-0175">Coiled coil</keyword>
<evidence type="ECO:0008006" key="7">
    <source>
        <dbReference type="Google" id="ProtNLM"/>
    </source>
</evidence>
<evidence type="ECO:0000256" key="3">
    <source>
        <dbReference type="SAM" id="Coils"/>
    </source>
</evidence>
<dbReference type="PANTHER" id="PTHR32054">
    <property type="entry name" value="HEAVY CHAIN, PUTATIVE, EXPRESSED-RELATED-RELATED"/>
    <property type="match status" value="1"/>
</dbReference>
<dbReference type="GO" id="GO:0009904">
    <property type="term" value="P:chloroplast accumulation movement"/>
    <property type="evidence" value="ECO:0007669"/>
    <property type="project" value="TreeGrafter"/>
</dbReference>
<feature type="coiled-coil region" evidence="3">
    <location>
        <begin position="217"/>
        <end position="416"/>
    </location>
</feature>
<dbReference type="PANTHER" id="PTHR32054:SF2">
    <property type="entry name" value="PROTEIN PLASTID MOVEMENT IMPAIRED 2"/>
    <property type="match status" value="1"/>
</dbReference>
<dbReference type="GO" id="GO:0009637">
    <property type="term" value="P:response to blue light"/>
    <property type="evidence" value="ECO:0007669"/>
    <property type="project" value="EnsemblPlants"/>
</dbReference>
<dbReference type="GO" id="GO:0009903">
    <property type="term" value="P:chloroplast avoidance movement"/>
    <property type="evidence" value="ECO:0007669"/>
    <property type="project" value="EnsemblPlants"/>
</dbReference>
<evidence type="ECO:0000256" key="4">
    <source>
        <dbReference type="SAM" id="MobiDB-lite"/>
    </source>
</evidence>
<reference evidence="5" key="1">
    <citation type="submission" date="2021-01" db="UniProtKB">
        <authorList>
            <consortium name="EnsemblPlants"/>
        </authorList>
    </citation>
    <scope>IDENTIFICATION</scope>
</reference>
<comment type="similarity">
    <text evidence="1">Belongs to the WEB family.</text>
</comment>
<protein>
    <recommendedName>
        <fullName evidence="7">Protein PLASTID MOVEMENT IMPAIRED 2</fullName>
    </recommendedName>
</protein>
<feature type="region of interest" description="Disordered" evidence="4">
    <location>
        <begin position="566"/>
        <end position="619"/>
    </location>
</feature>
<dbReference type="InterPro" id="IPR008545">
    <property type="entry name" value="Web"/>
</dbReference>
<dbReference type="OMA" id="KRCVIAE"/>
<organism evidence="5 6">
    <name type="scientific">Kalanchoe fedtschenkoi</name>
    <name type="common">Lavender scallops</name>
    <name type="synonym">South American air plant</name>
    <dbReference type="NCBI Taxonomy" id="63787"/>
    <lineage>
        <taxon>Eukaryota</taxon>
        <taxon>Viridiplantae</taxon>
        <taxon>Streptophyta</taxon>
        <taxon>Embryophyta</taxon>
        <taxon>Tracheophyta</taxon>
        <taxon>Spermatophyta</taxon>
        <taxon>Magnoliopsida</taxon>
        <taxon>eudicotyledons</taxon>
        <taxon>Gunneridae</taxon>
        <taxon>Pentapetalae</taxon>
        <taxon>Saxifragales</taxon>
        <taxon>Crassulaceae</taxon>
        <taxon>Kalanchoe</taxon>
    </lineage>
</organism>
<feature type="compositionally biased region" description="Basic and acidic residues" evidence="4">
    <location>
        <begin position="96"/>
        <end position="115"/>
    </location>
</feature>
<dbReference type="Proteomes" id="UP000594263">
    <property type="component" value="Unplaced"/>
</dbReference>
<evidence type="ECO:0000256" key="1">
    <source>
        <dbReference type="ARBA" id="ARBA00005485"/>
    </source>
</evidence>
<evidence type="ECO:0000313" key="5">
    <source>
        <dbReference type="EnsemblPlants" id="Kaladp0050s0287.1.v1.1"/>
    </source>
</evidence>
<evidence type="ECO:0000256" key="2">
    <source>
        <dbReference type="ARBA" id="ARBA00023054"/>
    </source>
</evidence>
<sequence length="619" mass="69969">MDTRQVDDTERIGSVKAAINMFGERISDGKYSPNKLAVDYSEKQSLRTRAAHRARRDIDGYNERRQVAESAKAQAEAELYKAKKVLKDLTSRIEETRSTARAQRSDVEMMKKTERSEEESPFAGLMKELESVKRDLSRLKLDMKSVLEEKMLAEKEIEAAKLKLSNQAAKAEEIKMEIEEANEEQVLVELAKIEALKEFEAIEQKRELETRNFASKLADARRQKDGIVKEMESAKELESKLACTMSDVDMLRNELTLLKELDSVVRKSGSFSYRQDEEEQKRLLESVNRELEEAKMELGLIKGEGFQFMASMDVVRNELRRVMEEAVRLRNAEDKADTIVKNLNSKLVRAKSKLEAVTAAEEKAKAIATNLALTLEQLNTEAEAAKKEKEAISEEIESLKAEMEKTECDIDTNEEKLRIALGELELVKSSEAEALEKLRLLSEEVMRARAVAAQSGSFITISKFEFEYLTGRASGAEEIADKKVAAAQAWIEALKAGEREILTRTELVRREIKELRLEEEHEAFRADKSVLARRVVEGELQRKKRGNDSESDMQLAAVMPRKSFKENGSLTPIRRPIRIRMSGSPATRRSKSGSFAGKNRTKGTNLSVLFGGKTAENAD</sequence>